<proteinExistence type="predicted"/>
<organism evidence="2 3">
    <name type="scientific">Pseudarthrobacter polychromogenes</name>
    <dbReference type="NCBI Taxonomy" id="1676"/>
    <lineage>
        <taxon>Bacteria</taxon>
        <taxon>Bacillati</taxon>
        <taxon>Actinomycetota</taxon>
        <taxon>Actinomycetes</taxon>
        <taxon>Micrococcales</taxon>
        <taxon>Micrococcaceae</taxon>
        <taxon>Pseudarthrobacter</taxon>
    </lineage>
</organism>
<dbReference type="Pfam" id="PF03861">
    <property type="entry name" value="ANTAR"/>
    <property type="match status" value="1"/>
</dbReference>
<dbReference type="SUPFAM" id="SSF55781">
    <property type="entry name" value="GAF domain-like"/>
    <property type="match status" value="1"/>
</dbReference>
<dbReference type="PROSITE" id="PS50921">
    <property type="entry name" value="ANTAR"/>
    <property type="match status" value="1"/>
</dbReference>
<evidence type="ECO:0000313" key="3">
    <source>
        <dbReference type="Proteomes" id="UP000596938"/>
    </source>
</evidence>
<dbReference type="Proteomes" id="UP000596938">
    <property type="component" value="Unassembled WGS sequence"/>
</dbReference>
<evidence type="ECO:0000259" key="1">
    <source>
        <dbReference type="PROSITE" id="PS50921"/>
    </source>
</evidence>
<evidence type="ECO:0000313" key="2">
    <source>
        <dbReference type="EMBL" id="GGG90568.1"/>
    </source>
</evidence>
<keyword evidence="3" id="KW-1185">Reference proteome</keyword>
<comment type="caution">
    <text evidence="2">The sequence shown here is derived from an EMBL/GenBank/DDBJ whole genome shotgun (WGS) entry which is preliminary data.</text>
</comment>
<gene>
    <name evidence="2" type="ORF">GCM10011577_11260</name>
</gene>
<dbReference type="EMBL" id="BMKU01000003">
    <property type="protein sequence ID" value="GGG90568.1"/>
    <property type="molecule type" value="Genomic_DNA"/>
</dbReference>
<dbReference type="SMART" id="SM01012">
    <property type="entry name" value="ANTAR"/>
    <property type="match status" value="1"/>
</dbReference>
<dbReference type="Gene3D" id="1.10.10.10">
    <property type="entry name" value="Winged helix-like DNA-binding domain superfamily/Winged helix DNA-binding domain"/>
    <property type="match status" value="1"/>
</dbReference>
<dbReference type="InterPro" id="IPR036388">
    <property type="entry name" value="WH-like_DNA-bd_sf"/>
</dbReference>
<name>A0ABQ1XDW4_9MICC</name>
<sequence>MRTERPGFLLDLITGADTDLGSVRRLAEAGAQALAGSADCAALLIRPGSPPVIAGNSTAAEALATSEDRNGDGPLTHTVGTAEVVKVDRTTSTRWQVYRRRLSASGFGAALALPLELEDRTSCALLFLVRGTTGLTPDLVAEARWFAEVAAQSMKLALEVRSVRSAGDNLKTVLESRTSIDVACGVIMAQNSCTYAEAFSKLAGASRQRNLKVRSVAENVVKSLAAGAPAARLDPPAQA</sequence>
<reference evidence="3" key="1">
    <citation type="journal article" date="2019" name="Int. J. Syst. Evol. Microbiol.">
        <title>The Global Catalogue of Microorganisms (GCM) 10K type strain sequencing project: providing services to taxonomists for standard genome sequencing and annotation.</title>
        <authorList>
            <consortium name="The Broad Institute Genomics Platform"/>
            <consortium name="The Broad Institute Genome Sequencing Center for Infectious Disease"/>
            <person name="Wu L."/>
            <person name="Ma J."/>
        </authorList>
    </citation>
    <scope>NUCLEOTIDE SEQUENCE [LARGE SCALE GENOMIC DNA]</scope>
    <source>
        <strain evidence="3">CGMCC 1.1927</strain>
    </source>
</reference>
<feature type="domain" description="ANTAR" evidence="1">
    <location>
        <begin position="160"/>
        <end position="221"/>
    </location>
</feature>
<dbReference type="InterPro" id="IPR005561">
    <property type="entry name" value="ANTAR"/>
</dbReference>
<protein>
    <submittedName>
        <fullName evidence="2">ANTAR domain-containing protein</fullName>
    </submittedName>
</protein>
<accession>A0ABQ1XDW4</accession>